<dbReference type="EMBL" id="JAPDRQ010000045">
    <property type="protein sequence ID" value="KAJ9658944.1"/>
    <property type="molecule type" value="Genomic_DNA"/>
</dbReference>
<accession>A0ACC3AC04</accession>
<evidence type="ECO:0000313" key="2">
    <source>
        <dbReference type="Proteomes" id="UP001172386"/>
    </source>
</evidence>
<sequence>MSDRDQERCPGAHKIRLYRQSCQLPTTESEDVTRPRYVPKPSVADISTSKLTGSVTALEGYQFGSIDGDKGGSPSANVIITTGLTHPIFGGKSKFDMQNANDVRLPLQRSALVTKRMSTSNPEADLCKSQIDSKESTVAPSSIPTSTKTSKAFQVPSDVLIRSMAADATKFRPSLVFNGEKHTRPSKLVNEIKNPELENASTLSGQPKETFKHKSRKSFHLDAGELEGSWLKQQTLPPIPSLSFNCRVPKRFSHQGNILASTDSLSSKGEADSSSLEASSRPSEEQSKLPLEKPPTNVDLLERNLPYLTLADITSTMKEHTPGQSSSSKSTANTASNEAQTNTSNRSSKHSSHSHRTKINNFNDDESDKEENDGGDEDEAKDVGGQDCLLFACPFSKVDGYRSQACVKKVLRDIPALKQHLERVHKAADWYCFRCHAKFVDEAQYEAHLRTNTCAKKTYHGPGLIKRDVWNESIHKRTRGQDPKEKWYDIFKSIFPDLGRPESPFQSLNNQEDVLLHMTNLLNALSVETVQQMILDLTPDRRLRATLLPQATRRIFNEALKTMRRTRKTSGDQNGAYQDGSSSDLDIMPLDEYPLVDDFGQLSNYVNNHLDGFGLIRDASSTSEDPPTSGGSCEEDQRRSYMPVCDKGKSVEPSQHAWSSGTAPSEMSNTPLPMVQSGDSFYRTATSSEHYQSYGGASQNLFPEFSSQQSHQEGIEQNMDPSSYFDFQEEYVTDQRPQSAPQMTFSPPLGFNSTSYHNNNTLLAPKTQFLVVRPSQLYSNQRPGYKSKKIPRHDVNNRT</sequence>
<name>A0ACC3AC04_9EURO</name>
<protein>
    <submittedName>
        <fullName evidence="1">Uncharacterized protein</fullName>
    </submittedName>
</protein>
<gene>
    <name evidence="1" type="ORF">H2198_003373</name>
</gene>
<keyword evidence="2" id="KW-1185">Reference proteome</keyword>
<comment type="caution">
    <text evidence="1">The sequence shown here is derived from an EMBL/GenBank/DDBJ whole genome shotgun (WGS) entry which is preliminary data.</text>
</comment>
<organism evidence="1 2">
    <name type="scientific">Neophaeococcomyces mojaviensis</name>
    <dbReference type="NCBI Taxonomy" id="3383035"/>
    <lineage>
        <taxon>Eukaryota</taxon>
        <taxon>Fungi</taxon>
        <taxon>Dikarya</taxon>
        <taxon>Ascomycota</taxon>
        <taxon>Pezizomycotina</taxon>
        <taxon>Eurotiomycetes</taxon>
        <taxon>Chaetothyriomycetidae</taxon>
        <taxon>Chaetothyriales</taxon>
        <taxon>Chaetothyriales incertae sedis</taxon>
        <taxon>Neophaeococcomyces</taxon>
    </lineage>
</organism>
<proteinExistence type="predicted"/>
<reference evidence="1" key="1">
    <citation type="submission" date="2022-10" db="EMBL/GenBank/DDBJ databases">
        <title>Culturing micro-colonial fungi from biological soil crusts in the Mojave desert and describing Neophaeococcomyces mojavensis, and introducing the new genera and species Taxawa tesnikishii.</title>
        <authorList>
            <person name="Kurbessoian T."/>
            <person name="Stajich J.E."/>
        </authorList>
    </citation>
    <scope>NUCLEOTIDE SEQUENCE</scope>
    <source>
        <strain evidence="1">JES_112</strain>
    </source>
</reference>
<evidence type="ECO:0000313" key="1">
    <source>
        <dbReference type="EMBL" id="KAJ9658944.1"/>
    </source>
</evidence>
<dbReference type="Proteomes" id="UP001172386">
    <property type="component" value="Unassembled WGS sequence"/>
</dbReference>